<keyword evidence="1" id="KW-0732">Signal</keyword>
<evidence type="ECO:0000256" key="1">
    <source>
        <dbReference type="SAM" id="SignalP"/>
    </source>
</evidence>
<organism evidence="2 3">
    <name type="scientific">Mesorhizobium album</name>
    <dbReference type="NCBI Taxonomy" id="3072314"/>
    <lineage>
        <taxon>Bacteria</taxon>
        <taxon>Pseudomonadati</taxon>
        <taxon>Pseudomonadota</taxon>
        <taxon>Alphaproteobacteria</taxon>
        <taxon>Hyphomicrobiales</taxon>
        <taxon>Phyllobacteriaceae</taxon>
        <taxon>Mesorhizobium</taxon>
    </lineage>
</organism>
<evidence type="ECO:0000313" key="2">
    <source>
        <dbReference type="EMBL" id="MDX8479105.1"/>
    </source>
</evidence>
<dbReference type="RefSeq" id="WP_320287471.1">
    <property type="nucleotide sequence ID" value="NZ_JAVIIW010000011.1"/>
</dbReference>
<name>A0ABU4XZ12_9HYPH</name>
<dbReference type="EMBL" id="JAVIIW010000011">
    <property type="protein sequence ID" value="MDX8479105.1"/>
    <property type="molecule type" value="Genomic_DNA"/>
</dbReference>
<evidence type="ECO:0000313" key="3">
    <source>
        <dbReference type="Proteomes" id="UP001287059"/>
    </source>
</evidence>
<comment type="caution">
    <text evidence="2">The sequence shown here is derived from an EMBL/GenBank/DDBJ whole genome shotgun (WGS) entry which is preliminary data.</text>
</comment>
<keyword evidence="3" id="KW-1185">Reference proteome</keyword>
<feature type="signal peptide" evidence="1">
    <location>
        <begin position="1"/>
        <end position="23"/>
    </location>
</feature>
<reference evidence="2 3" key="1">
    <citation type="submission" date="2023-08" db="EMBL/GenBank/DDBJ databases">
        <title>Implementing the SeqCode for naming new Mesorhizobium species isolated from Vachellia karroo root nodules.</title>
        <authorList>
            <person name="Van Lill M."/>
        </authorList>
    </citation>
    <scope>NUCLEOTIDE SEQUENCE [LARGE SCALE GENOMIC DNA]</scope>
    <source>
        <strain evidence="2 3">VK24D</strain>
    </source>
</reference>
<accession>A0ABU4XZ12</accession>
<dbReference type="Proteomes" id="UP001287059">
    <property type="component" value="Unassembled WGS sequence"/>
</dbReference>
<gene>
    <name evidence="2" type="ORF">RFN28_11550</name>
</gene>
<proteinExistence type="predicted"/>
<protein>
    <submittedName>
        <fullName evidence="2">Uncharacterized protein</fullName>
    </submittedName>
</protein>
<sequence>MKNGISLLLAAVVAAMACQPSQAAAKRDPKPNLDKCVAAVQAWNITLKHDTASFMGVSLERMPALFCQRLAEGIRSGRISYSDINRLQLDQPTEIWLVIKGKPEPAAVTQAPAPRTSNFRNCTGRDGIFQVPASRKCPAGGYGHFEQPSETDIQARSKTASAAPRSSNFRNCTGIAGTFQVPISQKCPLSGYAHY</sequence>
<feature type="chain" id="PRO_5047534321" evidence="1">
    <location>
        <begin position="24"/>
        <end position="195"/>
    </location>
</feature>
<dbReference type="PROSITE" id="PS51257">
    <property type="entry name" value="PROKAR_LIPOPROTEIN"/>
    <property type="match status" value="1"/>
</dbReference>